<evidence type="ECO:0000256" key="2">
    <source>
        <dbReference type="SAM" id="MobiDB-lite"/>
    </source>
</evidence>
<comment type="caution">
    <text evidence="3">The sequence shown here is derived from an EMBL/GenBank/DDBJ whole genome shotgun (WGS) entry which is preliminary data.</text>
</comment>
<proteinExistence type="predicted"/>
<feature type="compositionally biased region" description="Polar residues" evidence="2">
    <location>
        <begin position="61"/>
        <end position="85"/>
    </location>
</feature>
<feature type="compositionally biased region" description="Low complexity" evidence="2">
    <location>
        <begin position="86"/>
        <end position="116"/>
    </location>
</feature>
<protein>
    <recommendedName>
        <fullName evidence="5">BZIP domain-containing protein</fullName>
    </recommendedName>
</protein>
<accession>A0AAW1NQN6</accession>
<dbReference type="AlphaFoldDB" id="A0AAW1NQN6"/>
<evidence type="ECO:0000313" key="3">
    <source>
        <dbReference type="EMBL" id="KAK9790959.1"/>
    </source>
</evidence>
<dbReference type="Proteomes" id="UP001465755">
    <property type="component" value="Unassembled WGS sequence"/>
</dbReference>
<keyword evidence="4" id="KW-1185">Reference proteome</keyword>
<keyword evidence="1" id="KW-0175">Coiled coil</keyword>
<dbReference type="EMBL" id="JALJOQ010000184">
    <property type="protein sequence ID" value="KAK9790959.1"/>
    <property type="molecule type" value="Genomic_DNA"/>
</dbReference>
<name>A0AAW1NQN6_9CHLO</name>
<feature type="region of interest" description="Disordered" evidence="2">
    <location>
        <begin position="61"/>
        <end position="140"/>
    </location>
</feature>
<evidence type="ECO:0000313" key="4">
    <source>
        <dbReference type="Proteomes" id="UP001465755"/>
    </source>
</evidence>
<evidence type="ECO:0000256" key="1">
    <source>
        <dbReference type="SAM" id="Coils"/>
    </source>
</evidence>
<organism evidence="3 4">
    <name type="scientific">Symbiochloris irregularis</name>
    <dbReference type="NCBI Taxonomy" id="706552"/>
    <lineage>
        <taxon>Eukaryota</taxon>
        <taxon>Viridiplantae</taxon>
        <taxon>Chlorophyta</taxon>
        <taxon>core chlorophytes</taxon>
        <taxon>Trebouxiophyceae</taxon>
        <taxon>Trebouxiales</taxon>
        <taxon>Trebouxiaceae</taxon>
        <taxon>Symbiochloris</taxon>
    </lineage>
</organism>
<gene>
    <name evidence="3" type="ORF">WJX73_003073</name>
</gene>
<evidence type="ECO:0008006" key="5">
    <source>
        <dbReference type="Google" id="ProtNLM"/>
    </source>
</evidence>
<reference evidence="3 4" key="1">
    <citation type="journal article" date="2024" name="Nat. Commun.">
        <title>Phylogenomics reveals the evolutionary origins of lichenization in chlorophyte algae.</title>
        <authorList>
            <person name="Puginier C."/>
            <person name="Libourel C."/>
            <person name="Otte J."/>
            <person name="Skaloud P."/>
            <person name="Haon M."/>
            <person name="Grisel S."/>
            <person name="Petersen M."/>
            <person name="Berrin J.G."/>
            <person name="Delaux P.M."/>
            <person name="Dal Grande F."/>
            <person name="Keller J."/>
        </authorList>
    </citation>
    <scope>NUCLEOTIDE SEQUENCE [LARGE SCALE GENOMIC DNA]</scope>
    <source>
        <strain evidence="3 4">SAG 2036</strain>
    </source>
</reference>
<feature type="coiled-coil region" evidence="1">
    <location>
        <begin position="141"/>
        <end position="175"/>
    </location>
</feature>
<sequence>MEVDSAEVRGWTAVQDLLGNDEACSAFTDSHHLEEVLDYLWVPSAEEMSLEKLLQPCSSQEGITMQSTNPLPQQAETSAQASTLQAGTPMDTATAAGAADPTSARSHASAAAARQLQRSRRDLLPERAKERAQRKARKEKAVQAVEEKVQLQQHINDLESRLQMLSVQFAQASAQSAEASRQLTMQAIQQRALEQQKQSANHISDEE</sequence>
<feature type="compositionally biased region" description="Basic and acidic residues" evidence="2">
    <location>
        <begin position="119"/>
        <end position="140"/>
    </location>
</feature>